<evidence type="ECO:0000313" key="5">
    <source>
        <dbReference type="RefSeq" id="XP_033782749.1"/>
    </source>
</evidence>
<keyword evidence="2" id="KW-0472">Membrane</keyword>
<organism evidence="4 5">
    <name type="scientific">Geotrypetes seraphini</name>
    <name type="common">Gaboon caecilian</name>
    <name type="synonym">Caecilia seraphini</name>
    <dbReference type="NCBI Taxonomy" id="260995"/>
    <lineage>
        <taxon>Eukaryota</taxon>
        <taxon>Metazoa</taxon>
        <taxon>Chordata</taxon>
        <taxon>Craniata</taxon>
        <taxon>Vertebrata</taxon>
        <taxon>Euteleostomi</taxon>
        <taxon>Amphibia</taxon>
        <taxon>Gymnophiona</taxon>
        <taxon>Geotrypetes</taxon>
    </lineage>
</organism>
<dbReference type="Pfam" id="PF17818">
    <property type="entry name" value="KCT2"/>
    <property type="match status" value="1"/>
</dbReference>
<feature type="signal peptide" evidence="3">
    <location>
        <begin position="1"/>
        <end position="28"/>
    </location>
</feature>
<dbReference type="Proteomes" id="UP000515159">
    <property type="component" value="Chromosome 18"/>
</dbReference>
<dbReference type="PANTHER" id="PTHR16502:SF0">
    <property type="entry name" value="KERATINOCYTE-ASSOCIATED TRANSMEMBRANE PROTEIN 2"/>
    <property type="match status" value="1"/>
</dbReference>
<evidence type="ECO:0000256" key="1">
    <source>
        <dbReference type="SAM" id="MobiDB-lite"/>
    </source>
</evidence>
<evidence type="ECO:0000256" key="2">
    <source>
        <dbReference type="SAM" id="Phobius"/>
    </source>
</evidence>
<dbReference type="FunCoup" id="A0A6P8PFM5">
    <property type="interactions" value="1049"/>
</dbReference>
<dbReference type="CTD" id="108279232"/>
<protein>
    <submittedName>
        <fullName evidence="5">Keratinocyte-associated transmembrane protein 2</fullName>
    </submittedName>
</protein>
<dbReference type="InterPro" id="IPR037645">
    <property type="entry name" value="KCT2"/>
</dbReference>
<keyword evidence="4" id="KW-1185">Reference proteome</keyword>
<keyword evidence="3" id="KW-0732">Signal</keyword>
<dbReference type="AlphaFoldDB" id="A0A6P8PFM5"/>
<sequence length="385" mass="40653">MAARKWLCGGASASALLLLSLLLTAAAGDSGNATLSKAKSNDTSETGNASTSTPVEKASKSNGNASTPVEITSKSNGNASTPVETASKSNGNASTPVETASKSNGNASTPVETASKSNGNASTPVETASKSNGNASTPVETASKSNGNASTPVETASKSNGNASTPVETANKSNAVITSLTTKTTLSSLANIISFIRPSPASRPTNITITAQTTTLVQTSETTADTAGDSTIEEEGLLPDQWNNLPAIEGIVEVVNEDDDDVDYDAIDNTRDQKNVLVPPNMIDNDDDDVENLNSFNMKGFKVKIKEQLTSSLDEDGHFFFHLVVIAFLVAVVYITYHNKRKIFLLVQSRRWRDSFCSKTAGYHRLDQNVNEAMPSLKITKDYVF</sequence>
<dbReference type="RefSeq" id="XP_033782749.1">
    <property type="nucleotide sequence ID" value="XM_033926858.1"/>
</dbReference>
<feature type="chain" id="PRO_5028475652" evidence="3">
    <location>
        <begin position="29"/>
        <end position="385"/>
    </location>
</feature>
<reference evidence="5" key="1">
    <citation type="submission" date="2025-08" db="UniProtKB">
        <authorList>
            <consortium name="RefSeq"/>
        </authorList>
    </citation>
    <scope>IDENTIFICATION</scope>
</reference>
<dbReference type="PANTHER" id="PTHR16502">
    <property type="entry name" value="KERATINOCYTE-ASSOCIATED TRANSMEMBRANE PROTEIN 2"/>
    <property type="match status" value="1"/>
</dbReference>
<keyword evidence="2" id="KW-1133">Transmembrane helix</keyword>
<dbReference type="InParanoid" id="A0A6P8PFM5"/>
<gene>
    <name evidence="5" type="primary">C18H5orf15</name>
</gene>
<dbReference type="GeneID" id="117351510"/>
<dbReference type="KEGG" id="gsh:117351510"/>
<name>A0A6P8PFM5_GEOSA</name>
<proteinExistence type="predicted"/>
<feature type="region of interest" description="Disordered" evidence="1">
    <location>
        <begin position="33"/>
        <end position="168"/>
    </location>
</feature>
<feature type="transmembrane region" description="Helical" evidence="2">
    <location>
        <begin position="319"/>
        <end position="337"/>
    </location>
</feature>
<dbReference type="OrthoDB" id="5846619at2759"/>
<evidence type="ECO:0000313" key="4">
    <source>
        <dbReference type="Proteomes" id="UP000515159"/>
    </source>
</evidence>
<accession>A0A6P8PFM5</accession>
<keyword evidence="2 5" id="KW-0812">Transmembrane</keyword>
<evidence type="ECO:0000256" key="3">
    <source>
        <dbReference type="SAM" id="SignalP"/>
    </source>
</evidence>